<proteinExistence type="predicted"/>
<dbReference type="InterPro" id="IPR001296">
    <property type="entry name" value="Glyco_trans_1"/>
</dbReference>
<dbReference type="RefSeq" id="WP_269332491.1">
    <property type="nucleotide sequence ID" value="NZ_JAMZFT010000002.1"/>
</dbReference>
<dbReference type="GO" id="GO:0016758">
    <property type="term" value="F:hexosyltransferase activity"/>
    <property type="evidence" value="ECO:0007669"/>
    <property type="project" value="TreeGrafter"/>
</dbReference>
<protein>
    <submittedName>
        <fullName evidence="2">Glycosyltransferase family 4 protein</fullName>
    </submittedName>
</protein>
<reference evidence="2" key="1">
    <citation type="submission" date="2022-06" db="EMBL/GenBank/DDBJ databases">
        <title>Isolation and Genomics of Futiania mangrovii gen. nov., sp. nov., a Rare and Metabolically-versatile member in the Class Alphaproteobacteria.</title>
        <authorList>
            <person name="Liu L."/>
            <person name="Huang W.-C."/>
            <person name="Pan J."/>
            <person name="Li J."/>
            <person name="Huang Y."/>
            <person name="Du H."/>
            <person name="Liu Y."/>
            <person name="Li M."/>
        </authorList>
    </citation>
    <scope>NUCLEOTIDE SEQUENCE</scope>
    <source>
        <strain evidence="2">FT118</strain>
    </source>
</reference>
<sequence>MHVAFHAPMKSPDHPVPSGDRTMARLLLAALARAGHTATVPSHLRTWLRHGNPRDQAAMAAAGAAEAARVLADIRAGRTPRPAVWLTYHLYYRAPDLAGPAIARALDIPYIVAEASHAPKRLRDHWTPSETAVIAALRQAAAVLAMTPLDSACLGRVVPEDRLHVFPAFVDPAPFLGDRPARPEGEPARLLAVGMMREGAKLASYRRLAGALRLLGAEDWHLTIAGDGPARAQVEALFDDLGARVRFARAVEPEALPRYYLEADLLAWPGVGEAYGMVYLEAQAAGAVPVALAGPGPSAVIADGHTGRLTEDTDAGYAAGLAGLIRNPGLRRKLAEAGRAEILETRSIARAAERLDTCIAACLAAARAEGRAA</sequence>
<dbReference type="PANTHER" id="PTHR45947:SF3">
    <property type="entry name" value="SULFOQUINOVOSYL TRANSFERASE SQD2"/>
    <property type="match status" value="1"/>
</dbReference>
<gene>
    <name evidence="2" type="ORF">NJQ99_08965</name>
</gene>
<evidence type="ECO:0000313" key="2">
    <source>
        <dbReference type="EMBL" id="MCP1336536.1"/>
    </source>
</evidence>
<dbReference type="EMBL" id="JAMZFT010000002">
    <property type="protein sequence ID" value="MCP1336536.1"/>
    <property type="molecule type" value="Genomic_DNA"/>
</dbReference>
<dbReference type="Proteomes" id="UP001055804">
    <property type="component" value="Unassembled WGS sequence"/>
</dbReference>
<dbReference type="Pfam" id="PF00534">
    <property type="entry name" value="Glycos_transf_1"/>
    <property type="match status" value="1"/>
</dbReference>
<dbReference type="SUPFAM" id="SSF53756">
    <property type="entry name" value="UDP-Glycosyltransferase/glycogen phosphorylase"/>
    <property type="match status" value="1"/>
</dbReference>
<dbReference type="AlphaFoldDB" id="A0A9J6PFC8"/>
<keyword evidence="3" id="KW-1185">Reference proteome</keyword>
<comment type="caution">
    <text evidence="2">The sequence shown here is derived from an EMBL/GenBank/DDBJ whole genome shotgun (WGS) entry which is preliminary data.</text>
</comment>
<dbReference type="Gene3D" id="3.40.50.2000">
    <property type="entry name" value="Glycogen Phosphorylase B"/>
    <property type="match status" value="2"/>
</dbReference>
<name>A0A9J6PFC8_9PROT</name>
<dbReference type="InterPro" id="IPR050194">
    <property type="entry name" value="Glycosyltransferase_grp1"/>
</dbReference>
<accession>A0A9J6PFC8</accession>
<evidence type="ECO:0000313" key="3">
    <source>
        <dbReference type="Proteomes" id="UP001055804"/>
    </source>
</evidence>
<dbReference type="CDD" id="cd03801">
    <property type="entry name" value="GT4_PimA-like"/>
    <property type="match status" value="1"/>
</dbReference>
<feature type="domain" description="Glycosyl transferase family 1" evidence="1">
    <location>
        <begin position="211"/>
        <end position="340"/>
    </location>
</feature>
<organism evidence="2 3">
    <name type="scientific">Futiania mangrovi</name>
    <dbReference type="NCBI Taxonomy" id="2959716"/>
    <lineage>
        <taxon>Bacteria</taxon>
        <taxon>Pseudomonadati</taxon>
        <taxon>Pseudomonadota</taxon>
        <taxon>Alphaproteobacteria</taxon>
        <taxon>Futianiales</taxon>
        <taxon>Futianiaceae</taxon>
        <taxon>Futiania</taxon>
    </lineage>
</organism>
<evidence type="ECO:0000259" key="1">
    <source>
        <dbReference type="Pfam" id="PF00534"/>
    </source>
</evidence>
<dbReference type="PANTHER" id="PTHR45947">
    <property type="entry name" value="SULFOQUINOVOSYL TRANSFERASE SQD2"/>
    <property type="match status" value="1"/>
</dbReference>